<dbReference type="AlphaFoldDB" id="A0A0E0IB69"/>
<accession>A0A0E0IB69</accession>
<dbReference type="Gramene" id="ONIVA08G13750.1">
    <property type="protein sequence ID" value="ONIVA08G13750.1"/>
    <property type="gene ID" value="ONIVA08G13750"/>
</dbReference>
<dbReference type="Proteomes" id="UP000006591">
    <property type="component" value="Chromosome 8"/>
</dbReference>
<evidence type="ECO:0000313" key="2">
    <source>
        <dbReference type="EnsemblPlants" id="ONIVA08G13750.1"/>
    </source>
</evidence>
<evidence type="ECO:0000313" key="3">
    <source>
        <dbReference type="Proteomes" id="UP000006591"/>
    </source>
</evidence>
<keyword evidence="3" id="KW-1185">Reference proteome</keyword>
<protein>
    <submittedName>
        <fullName evidence="2">Uncharacterized protein</fullName>
    </submittedName>
</protein>
<reference evidence="2" key="2">
    <citation type="submission" date="2018-04" db="EMBL/GenBank/DDBJ databases">
        <title>OnivRS2 (Oryza nivara Reference Sequence Version 2).</title>
        <authorList>
            <person name="Zhang J."/>
            <person name="Kudrna D."/>
            <person name="Lee S."/>
            <person name="Talag J."/>
            <person name="Rajasekar S."/>
            <person name="Welchert J."/>
            <person name="Hsing Y.-I."/>
            <person name="Wing R.A."/>
        </authorList>
    </citation>
    <scope>NUCLEOTIDE SEQUENCE [LARGE SCALE GENOMIC DNA]</scope>
    <source>
        <strain evidence="2">SL10</strain>
    </source>
</reference>
<dbReference type="OMA" id="ASFMRRQ"/>
<dbReference type="HOGENOM" id="CLU_1734491_0_0_1"/>
<reference evidence="2" key="1">
    <citation type="submission" date="2015-04" db="UniProtKB">
        <authorList>
            <consortium name="EnsemblPlants"/>
        </authorList>
    </citation>
    <scope>IDENTIFICATION</scope>
    <source>
        <strain evidence="2">SL10</strain>
    </source>
</reference>
<sequence length="151" mass="14738">MRGPPPKWWGEEAEPHAGGGVASHARGEGLPTAASRAGGGVGELGARGAGASSTAAVGRQGKLDSDSSHVGATIGVVGRRGRRRTSLGGSASFMRRQPRRGERSLTAAARAGGGIGEIGTKGVGACSTVAAGQLGELELGGTCSTALAGRP</sequence>
<feature type="compositionally biased region" description="Low complexity" evidence="1">
    <location>
        <begin position="49"/>
        <end position="59"/>
    </location>
</feature>
<feature type="compositionally biased region" description="Gly residues" evidence="1">
    <location>
        <begin position="37"/>
        <end position="48"/>
    </location>
</feature>
<evidence type="ECO:0000256" key="1">
    <source>
        <dbReference type="SAM" id="MobiDB-lite"/>
    </source>
</evidence>
<dbReference type="EnsemblPlants" id="ONIVA08G13750.1">
    <property type="protein sequence ID" value="ONIVA08G13750.1"/>
    <property type="gene ID" value="ONIVA08G13750"/>
</dbReference>
<proteinExistence type="predicted"/>
<name>A0A0E0IB69_ORYNI</name>
<feature type="region of interest" description="Disordered" evidence="1">
    <location>
        <begin position="1"/>
        <end position="102"/>
    </location>
</feature>
<organism evidence="2">
    <name type="scientific">Oryza nivara</name>
    <name type="common">Indian wild rice</name>
    <name type="synonym">Oryza sativa f. spontanea</name>
    <dbReference type="NCBI Taxonomy" id="4536"/>
    <lineage>
        <taxon>Eukaryota</taxon>
        <taxon>Viridiplantae</taxon>
        <taxon>Streptophyta</taxon>
        <taxon>Embryophyta</taxon>
        <taxon>Tracheophyta</taxon>
        <taxon>Spermatophyta</taxon>
        <taxon>Magnoliopsida</taxon>
        <taxon>Liliopsida</taxon>
        <taxon>Poales</taxon>
        <taxon>Poaceae</taxon>
        <taxon>BOP clade</taxon>
        <taxon>Oryzoideae</taxon>
        <taxon>Oryzeae</taxon>
        <taxon>Oryzinae</taxon>
        <taxon>Oryza</taxon>
    </lineage>
</organism>